<evidence type="ECO:0000313" key="9">
    <source>
        <dbReference type="EMBL" id="CAA2967005.1"/>
    </source>
</evidence>
<dbReference type="AlphaFoldDB" id="A0A8S0QI21"/>
<dbReference type="Pfam" id="PF23662">
    <property type="entry name" value="DUF7152"/>
    <property type="match status" value="1"/>
</dbReference>
<protein>
    <submittedName>
        <fullName evidence="9">Nodal modulator 1</fullName>
    </submittedName>
</protein>
<dbReference type="InterPro" id="IPR056188">
    <property type="entry name" value="NOMO_6th"/>
</dbReference>
<organism evidence="9 10">
    <name type="scientific">Olea europaea subsp. europaea</name>
    <dbReference type="NCBI Taxonomy" id="158383"/>
    <lineage>
        <taxon>Eukaryota</taxon>
        <taxon>Viridiplantae</taxon>
        <taxon>Streptophyta</taxon>
        <taxon>Embryophyta</taxon>
        <taxon>Tracheophyta</taxon>
        <taxon>Spermatophyta</taxon>
        <taxon>Magnoliopsida</taxon>
        <taxon>eudicotyledons</taxon>
        <taxon>Gunneridae</taxon>
        <taxon>Pentapetalae</taxon>
        <taxon>asterids</taxon>
        <taxon>lamiids</taxon>
        <taxon>Lamiales</taxon>
        <taxon>Oleaceae</taxon>
        <taxon>Oleeae</taxon>
        <taxon>Olea</taxon>
    </lineage>
</organism>
<evidence type="ECO:0000259" key="6">
    <source>
        <dbReference type="Pfam" id="PF23196"/>
    </source>
</evidence>
<dbReference type="Proteomes" id="UP000594638">
    <property type="component" value="Unassembled WGS sequence"/>
</dbReference>
<dbReference type="InterPro" id="IPR056190">
    <property type="entry name" value="NOMO_5th"/>
</dbReference>
<keyword evidence="1" id="KW-0732">Signal</keyword>
<evidence type="ECO:0000259" key="3">
    <source>
        <dbReference type="Pfam" id="PF22902"/>
    </source>
</evidence>
<dbReference type="InterPro" id="IPR056187">
    <property type="entry name" value="NOMO_8th"/>
</dbReference>
<accession>A0A8S0QI21</accession>
<dbReference type="Gramene" id="OE9A035277T1">
    <property type="protein sequence ID" value="OE9A035277C1"/>
    <property type="gene ID" value="OE9A035277"/>
</dbReference>
<dbReference type="OrthoDB" id="10263633at2759"/>
<feature type="domain" description="NOMO fifth transthyretin-like" evidence="5">
    <location>
        <begin position="16"/>
        <end position="82"/>
    </location>
</feature>
<dbReference type="InterPro" id="IPR056319">
    <property type="entry name" value="NOMO_7th"/>
</dbReference>
<keyword evidence="2" id="KW-0812">Transmembrane</keyword>
<keyword evidence="2" id="KW-0472">Membrane</keyword>
<feature type="domain" description="NOMO sixth transthyretin-like" evidence="6">
    <location>
        <begin position="113"/>
        <end position="165"/>
    </location>
</feature>
<dbReference type="PANTHER" id="PTHR23303">
    <property type="entry name" value="CARBOXYPEPTIDASE REGULATORY REGION-CONTAINING"/>
    <property type="match status" value="1"/>
</dbReference>
<name>A0A8S0QI21_OLEEU</name>
<dbReference type="PANTHER" id="PTHR23303:SF14">
    <property type="entry name" value="BOS COMPLEX SUBUNIT NOMO1-RELATED"/>
    <property type="match status" value="1"/>
</dbReference>
<evidence type="ECO:0000256" key="2">
    <source>
        <dbReference type="SAM" id="Phobius"/>
    </source>
</evidence>
<comment type="caution">
    <text evidence="9">The sequence shown here is derived from an EMBL/GenBank/DDBJ whole genome shotgun (WGS) entry which is preliminary data.</text>
</comment>
<feature type="domain" description="NOMO seventh transthyretin-like" evidence="4">
    <location>
        <begin position="184"/>
        <end position="256"/>
    </location>
</feature>
<dbReference type="Pfam" id="PF23196">
    <property type="entry name" value="NOMO_6th"/>
    <property type="match status" value="1"/>
</dbReference>
<evidence type="ECO:0000259" key="7">
    <source>
        <dbReference type="Pfam" id="PF23660"/>
    </source>
</evidence>
<dbReference type="InterPro" id="IPR055073">
    <property type="entry name" value="NOMO1-like_9th"/>
</dbReference>
<dbReference type="EMBL" id="CACTIH010001873">
    <property type="protein sequence ID" value="CAA2967005.1"/>
    <property type="molecule type" value="Genomic_DNA"/>
</dbReference>
<evidence type="ECO:0000259" key="4">
    <source>
        <dbReference type="Pfam" id="PF23141"/>
    </source>
</evidence>
<dbReference type="InterPro" id="IPR055576">
    <property type="entry name" value="DUF7152"/>
</dbReference>
<feature type="domain" description="NOMO eighth prealbumin-like" evidence="7">
    <location>
        <begin position="258"/>
        <end position="365"/>
    </location>
</feature>
<proteinExistence type="predicted"/>
<evidence type="ECO:0000259" key="5">
    <source>
        <dbReference type="Pfam" id="PF23194"/>
    </source>
</evidence>
<dbReference type="GO" id="GO:0005789">
    <property type="term" value="C:endoplasmic reticulum membrane"/>
    <property type="evidence" value="ECO:0007669"/>
    <property type="project" value="TreeGrafter"/>
</dbReference>
<evidence type="ECO:0000256" key="1">
    <source>
        <dbReference type="ARBA" id="ARBA00022729"/>
    </source>
</evidence>
<dbReference type="Pfam" id="PF23194">
    <property type="entry name" value="NOMO_5th"/>
    <property type="match status" value="1"/>
</dbReference>
<dbReference type="Pfam" id="PF23660">
    <property type="entry name" value="NOMO_8th"/>
    <property type="match status" value="1"/>
</dbReference>
<feature type="domain" description="DUF7152" evidence="8">
    <location>
        <begin position="642"/>
        <end position="740"/>
    </location>
</feature>
<gene>
    <name evidence="9" type="ORF">OLEA9_A035277</name>
</gene>
<dbReference type="Pfam" id="PF22902">
    <property type="entry name" value="NOMO1-like_9th"/>
    <property type="match status" value="1"/>
</dbReference>
<dbReference type="Pfam" id="PF23141">
    <property type="entry name" value="Ig_NOMO"/>
    <property type="match status" value="1"/>
</dbReference>
<keyword evidence="10" id="KW-1185">Reference proteome</keyword>
<evidence type="ECO:0000313" key="10">
    <source>
        <dbReference type="Proteomes" id="UP000594638"/>
    </source>
</evidence>
<keyword evidence="2" id="KW-1133">Transmembrane helix</keyword>
<feature type="domain" description="NOMO-like ninth beta-sandwich" evidence="3">
    <location>
        <begin position="367"/>
        <end position="439"/>
    </location>
</feature>
<reference evidence="9 10" key="1">
    <citation type="submission" date="2019-12" db="EMBL/GenBank/DDBJ databases">
        <authorList>
            <person name="Alioto T."/>
            <person name="Alioto T."/>
            <person name="Gomez Garrido J."/>
        </authorList>
    </citation>
    <scope>NUCLEOTIDE SEQUENCE [LARGE SCALE GENOMIC DNA]</scope>
</reference>
<evidence type="ECO:0000259" key="8">
    <source>
        <dbReference type="Pfam" id="PF23662"/>
    </source>
</evidence>
<sequence>MLCDFSSVIKSYLCQVALTHGPENVKPQVKKTDEIGKFCFEVPPGEYRLSAFLATPDTAPELMFSPPHVDVSVNSPLLGVKFYQAQVDVRGSVVCKETCGSSVSVMLLRKDGKSTGEMTISLTDQSSEFSFSNVLPGKYRIEVKRYSPATMSGDDIWCWEQSGIDVDVGADNVEGITFVQKGYWVSMTSSHGVDAYLNQPDGSRVDLKIKKGAQRICLKSPGMHELHFVDSCISFGNSFLRIDTSNPSPIYLKGEKYLLSGHINVDTNSIGGDENLPDHISMDMLDNEGTVLDGTTARLVSSGIDQSTAAIYKYSVWVNSGEKLIFIPRDMRNDGGKKILFYPRQQYVSVTQDGCQTPISPFSGQLGLYIEGSVSPPLSDVHIRVIAERESHSAPLKQGDLALETSTGTDGLFVAGPLYDDITYTVEASKPGYHVKPVGPHSFSCQKFSKISVQIYSREDMDGPFPSALLSLSGEDGYRNNSVTGVGGIFTFDNLFSGSFYIRPLLKDARSWTKLSSGRNMLSPPTQAIEPGSGESREIIFHATCVAYSAIGRVTLLSGQSVEGISVEARADSKAFYESLTDSSDSYRLRGLQPNTTYVIKVARKGELDRTQIERASPESVAVKVVHEDMKGIDFVVFEQPETTILSGHVEGKKIEELNTHIRVEIRLASDPSKIVSFFPLPLSNFFQVKDLSKSKHLLQLKSAIPSSAHKCESGVIEIDLERHPQVHFGPLSYRIEEDIDKQELTPAPVYPLVVGVSVIALFICIPRLKDLYQAAMGSISGSSSTAKKDVRKLVVRKKTY</sequence>
<feature type="transmembrane region" description="Helical" evidence="2">
    <location>
        <begin position="750"/>
        <end position="769"/>
    </location>
</feature>
<dbReference type="InterPro" id="IPR051417">
    <property type="entry name" value="SDr/BOS_complex"/>
</dbReference>